<evidence type="ECO:0000313" key="2">
    <source>
        <dbReference type="EMBL" id="TFJ94210.1"/>
    </source>
</evidence>
<dbReference type="EMBL" id="SRHY01000002">
    <property type="protein sequence ID" value="TFJ94210.1"/>
    <property type="molecule type" value="Genomic_DNA"/>
</dbReference>
<sequence>MKKIAFLTIIIVTALLSFLMQADWGAQKFTDALEANPDNITKMELSMPGENSYRTTTGPGKIQTFMKYFNSKDYIRIRGNEPTELPTSASMIYLHGNEHTDFLVVFGDKVLISYDYYEVRDDRFDMTFLKKFSQSIE</sequence>
<evidence type="ECO:0008006" key="4">
    <source>
        <dbReference type="Google" id="ProtNLM"/>
    </source>
</evidence>
<proteinExistence type="predicted"/>
<accession>A0A4Y9AGW9</accession>
<organism evidence="2 3">
    <name type="scientific">Lentibacillus salicampi</name>
    <dbReference type="NCBI Taxonomy" id="175306"/>
    <lineage>
        <taxon>Bacteria</taxon>
        <taxon>Bacillati</taxon>
        <taxon>Bacillota</taxon>
        <taxon>Bacilli</taxon>
        <taxon>Bacillales</taxon>
        <taxon>Bacillaceae</taxon>
        <taxon>Lentibacillus</taxon>
    </lineage>
</organism>
<comment type="caution">
    <text evidence="2">The sequence shown here is derived from an EMBL/GenBank/DDBJ whole genome shotgun (WGS) entry which is preliminary data.</text>
</comment>
<feature type="chain" id="PRO_5039599538" description="DUF4367 domain-containing protein" evidence="1">
    <location>
        <begin position="23"/>
        <end position="137"/>
    </location>
</feature>
<dbReference type="OrthoDB" id="2971695at2"/>
<evidence type="ECO:0000313" key="3">
    <source>
        <dbReference type="Proteomes" id="UP000298484"/>
    </source>
</evidence>
<dbReference type="AlphaFoldDB" id="A0A4Y9AGW9"/>
<name>A0A4Y9AGW9_9BACI</name>
<evidence type="ECO:0000256" key="1">
    <source>
        <dbReference type="SAM" id="SignalP"/>
    </source>
</evidence>
<feature type="signal peptide" evidence="1">
    <location>
        <begin position="1"/>
        <end position="22"/>
    </location>
</feature>
<protein>
    <recommendedName>
        <fullName evidence="4">DUF4367 domain-containing protein</fullName>
    </recommendedName>
</protein>
<gene>
    <name evidence="2" type="ORF">E4U82_02845</name>
</gene>
<dbReference type="RefSeq" id="WP_135108525.1">
    <property type="nucleotide sequence ID" value="NZ_SRHY01000002.1"/>
</dbReference>
<reference evidence="2 3" key="1">
    <citation type="submission" date="2019-03" db="EMBL/GenBank/DDBJ databases">
        <title>Genome sequence of Lentibacillus salicampi ATCC BAA-719.</title>
        <authorList>
            <person name="Maclea K.S."/>
            <person name="Simoes Junior M."/>
        </authorList>
    </citation>
    <scope>NUCLEOTIDE SEQUENCE [LARGE SCALE GENOMIC DNA]</scope>
    <source>
        <strain evidence="2 3">ATCC BAA-719</strain>
    </source>
</reference>
<keyword evidence="1" id="KW-0732">Signal</keyword>
<dbReference type="Proteomes" id="UP000298484">
    <property type="component" value="Unassembled WGS sequence"/>
</dbReference>
<keyword evidence="3" id="KW-1185">Reference proteome</keyword>